<evidence type="ECO:0000313" key="2">
    <source>
        <dbReference type="EMBL" id="RKP16761.1"/>
    </source>
</evidence>
<name>A0A4P9YDQ8_ROZAC</name>
<dbReference type="Proteomes" id="UP000281549">
    <property type="component" value="Unassembled WGS sequence"/>
</dbReference>
<dbReference type="AlphaFoldDB" id="A0A4P9YDQ8"/>
<evidence type="ECO:0000313" key="3">
    <source>
        <dbReference type="Proteomes" id="UP000281549"/>
    </source>
</evidence>
<evidence type="ECO:0000256" key="1">
    <source>
        <dbReference type="SAM" id="Coils"/>
    </source>
</evidence>
<keyword evidence="1" id="KW-0175">Coiled coil</keyword>
<accession>A0A4P9YDQ8</accession>
<sequence length="144" mass="17098">HLTIRWFCFDIRCFCLDPVFVVFKFLAQAKYYIDKYMPRAGFDNDNFDIAMLDNSNPSFNDYLARIELLEEKTASINSRIAEIRQLKEEMRNAVYLVKDYEHKEKIIEKSGILAPPQMKQMILNQKVVLMNETQRYHGDNDLFS</sequence>
<feature type="coiled-coil region" evidence="1">
    <location>
        <begin position="66"/>
        <end position="103"/>
    </location>
</feature>
<organism evidence="2 3">
    <name type="scientific">Rozella allomycis (strain CSF55)</name>
    <dbReference type="NCBI Taxonomy" id="988480"/>
    <lineage>
        <taxon>Eukaryota</taxon>
        <taxon>Fungi</taxon>
        <taxon>Fungi incertae sedis</taxon>
        <taxon>Cryptomycota</taxon>
        <taxon>Cryptomycota incertae sedis</taxon>
        <taxon>Rozella</taxon>
    </lineage>
</organism>
<gene>
    <name evidence="2" type="ORF">ROZALSC1DRAFT_24910</name>
</gene>
<proteinExistence type="predicted"/>
<protein>
    <submittedName>
        <fullName evidence="2">Uncharacterized protein</fullName>
    </submittedName>
</protein>
<feature type="non-terminal residue" evidence="2">
    <location>
        <position position="1"/>
    </location>
</feature>
<reference evidence="3" key="1">
    <citation type="journal article" date="2018" name="Nat. Microbiol.">
        <title>Leveraging single-cell genomics to expand the fungal tree of life.</title>
        <authorList>
            <person name="Ahrendt S.R."/>
            <person name="Quandt C.A."/>
            <person name="Ciobanu D."/>
            <person name="Clum A."/>
            <person name="Salamov A."/>
            <person name="Andreopoulos B."/>
            <person name="Cheng J.F."/>
            <person name="Woyke T."/>
            <person name="Pelin A."/>
            <person name="Henrissat B."/>
            <person name="Reynolds N.K."/>
            <person name="Benny G.L."/>
            <person name="Smith M.E."/>
            <person name="James T.Y."/>
            <person name="Grigoriev I.V."/>
        </authorList>
    </citation>
    <scope>NUCLEOTIDE SEQUENCE [LARGE SCALE GENOMIC DNA]</scope>
    <source>
        <strain evidence="3">CSF55</strain>
    </source>
</reference>
<dbReference type="EMBL" id="ML006256">
    <property type="protein sequence ID" value="RKP16761.1"/>
    <property type="molecule type" value="Genomic_DNA"/>
</dbReference>